<feature type="region of interest" description="Disordered" evidence="1">
    <location>
        <begin position="1"/>
        <end position="41"/>
    </location>
</feature>
<name>A0A087CRY5_BIFRU</name>
<keyword evidence="2" id="KW-0812">Transmembrane</keyword>
<proteinExistence type="predicted"/>
<feature type="region of interest" description="Disordered" evidence="1">
    <location>
        <begin position="75"/>
        <end position="110"/>
    </location>
</feature>
<keyword evidence="4" id="KW-1185">Reference proteome</keyword>
<sequence>MPRATGTDAGSTTVGGMPTGPVGSEPPVPLPATSQQRAKNGKRGKIVIAVVAAIVVVALAVAGIVLAINRTHNDTQKHTAASSTISKPSKERKQPGKQADADCTTTPDASLSGVTGNGSTLIATVDFSARACGDKTWKGKNVKITIKSDDNDVLASAVYDFTNDPMRFKNGEATRKLAYATGQYWRAPDQIKASSTDMVVQKDAETNGVAAKGVGDAKGGTKIPDSDVERYAHLALSWQIDNDRSSVYSLEDDVTTQLSSKKYGMEVDGKTWKYDDIYAQYLELHAEWPKAVMAWASDYDYYTRNGYASDFYVILSGETFDSKDAGRAWCSDNQFGANDCMAIDFD</sequence>
<dbReference type="AlphaFoldDB" id="A0A087CRY5"/>
<organism evidence="3 4">
    <name type="scientific">Bifidobacterium ruminantium</name>
    <dbReference type="NCBI Taxonomy" id="78346"/>
    <lineage>
        <taxon>Bacteria</taxon>
        <taxon>Bacillati</taxon>
        <taxon>Actinomycetota</taxon>
        <taxon>Actinomycetes</taxon>
        <taxon>Bifidobacteriales</taxon>
        <taxon>Bifidobacteriaceae</taxon>
        <taxon>Bifidobacterium</taxon>
    </lineage>
</organism>
<keyword evidence="2" id="KW-1133">Transmembrane helix</keyword>
<comment type="caution">
    <text evidence="3">The sequence shown here is derived from an EMBL/GenBank/DDBJ whole genome shotgun (WGS) entry which is preliminary data.</text>
</comment>
<protein>
    <submittedName>
        <fullName evidence="3">Uncharacterized protein</fullName>
    </submittedName>
</protein>
<evidence type="ECO:0000256" key="1">
    <source>
        <dbReference type="SAM" id="MobiDB-lite"/>
    </source>
</evidence>
<feature type="transmembrane region" description="Helical" evidence="2">
    <location>
        <begin position="46"/>
        <end position="68"/>
    </location>
</feature>
<evidence type="ECO:0000313" key="3">
    <source>
        <dbReference type="EMBL" id="KFI86035.1"/>
    </source>
</evidence>
<accession>A0A087CRY5</accession>
<evidence type="ECO:0000313" key="4">
    <source>
        <dbReference type="Proteomes" id="UP000029078"/>
    </source>
</evidence>
<dbReference type="EMBL" id="JGZL01000015">
    <property type="protein sequence ID" value="KFI86035.1"/>
    <property type="molecule type" value="Genomic_DNA"/>
</dbReference>
<dbReference type="Proteomes" id="UP000029078">
    <property type="component" value="Unassembled WGS sequence"/>
</dbReference>
<dbReference type="eggNOG" id="COG1520">
    <property type="taxonomic scope" value="Bacteria"/>
</dbReference>
<feature type="compositionally biased region" description="Polar residues" evidence="1">
    <location>
        <begin position="78"/>
        <end position="87"/>
    </location>
</feature>
<reference evidence="3 4" key="1">
    <citation type="submission" date="2014-03" db="EMBL/GenBank/DDBJ databases">
        <title>Genomics of Bifidobacteria.</title>
        <authorList>
            <person name="Ventura M."/>
            <person name="Milani C."/>
            <person name="Lugli G.A."/>
        </authorList>
    </citation>
    <scope>NUCLEOTIDE SEQUENCE [LARGE SCALE GENOMIC DNA]</scope>
    <source>
        <strain evidence="3 4">LMG 21811</strain>
    </source>
</reference>
<evidence type="ECO:0000256" key="2">
    <source>
        <dbReference type="SAM" id="Phobius"/>
    </source>
</evidence>
<dbReference type="STRING" id="78346.BRUM_1474"/>
<keyword evidence="2" id="KW-0472">Membrane</keyword>
<feature type="compositionally biased region" description="Low complexity" evidence="1">
    <location>
        <begin position="10"/>
        <end position="23"/>
    </location>
</feature>
<gene>
    <name evidence="3" type="ORF">BRUM_1474</name>
</gene>